<dbReference type="Proteomes" id="UP000267654">
    <property type="component" value="Unassembled WGS sequence"/>
</dbReference>
<comment type="caution">
    <text evidence="2">The sequence shown here is derived from an EMBL/GenBank/DDBJ whole genome shotgun (WGS) entry which is preliminary data.</text>
</comment>
<gene>
    <name evidence="2" type="ORF">DRI96_05825</name>
</gene>
<dbReference type="GO" id="GO:0006779">
    <property type="term" value="P:porphyrin-containing compound biosynthetic process"/>
    <property type="evidence" value="ECO:0007669"/>
    <property type="project" value="InterPro"/>
</dbReference>
<evidence type="ECO:0000313" key="3">
    <source>
        <dbReference type="Proteomes" id="UP000267654"/>
    </source>
</evidence>
<dbReference type="InterPro" id="IPR038071">
    <property type="entry name" value="UROD/MetE-like_sf"/>
</dbReference>
<dbReference type="SUPFAM" id="SSF51726">
    <property type="entry name" value="UROD/MetE-like"/>
    <property type="match status" value="1"/>
</dbReference>
<sequence>MNPRERLVTALNHKEPDRVPVDLGSSVSGIAVVSYNKLKKKLGVKTETKVIDKMQQLAKLDEEILQRFNIDTRHIWPEPKTLKGEDNPYIDEWGVKRKMPKGGYYYDMVENPLAQADISEIRKYKGPPPEELGITKELERKAKYLYENTDYALVTTFPGVFEKAWELRGIQRLFMEIALDKKLVVTLFNKVLEIELEIYEKLLTYIGKYIQLVMFTEDLGREDGLLFSPKFYREVLKPCQKELIQLIKKHTQAKIAIHSDGAIRPLLKDLIEIGVDVINPVQATAKDMDTKKLKKDFGKDLCFWGAIDTQKILPYGTPQEVKDEVKRRIDDLAPGGGYLLASCHNIQADVPPENIIAMFEAAWEYGEY</sequence>
<dbReference type="PANTHER" id="PTHR47099:SF1">
    <property type="entry name" value="METHYLCOBAMIDE:COM METHYLTRANSFERASE MTBA"/>
    <property type="match status" value="1"/>
</dbReference>
<dbReference type="InterPro" id="IPR052024">
    <property type="entry name" value="Methanogen_methyltrans"/>
</dbReference>
<evidence type="ECO:0000313" key="2">
    <source>
        <dbReference type="EMBL" id="RLE11668.1"/>
    </source>
</evidence>
<organism evidence="2 3">
    <name type="scientific">Aerophobetes bacterium</name>
    <dbReference type="NCBI Taxonomy" id="2030807"/>
    <lineage>
        <taxon>Bacteria</taxon>
        <taxon>Candidatus Aerophobota</taxon>
    </lineage>
</organism>
<dbReference type="AlphaFoldDB" id="A0A662D9Z9"/>
<dbReference type="PANTHER" id="PTHR47099">
    <property type="entry name" value="METHYLCOBAMIDE:COM METHYLTRANSFERASE MTBA"/>
    <property type="match status" value="1"/>
</dbReference>
<dbReference type="InterPro" id="IPR000257">
    <property type="entry name" value="Uroporphyrinogen_deCOase"/>
</dbReference>
<dbReference type="GO" id="GO:0004853">
    <property type="term" value="F:uroporphyrinogen decarboxylase activity"/>
    <property type="evidence" value="ECO:0007669"/>
    <property type="project" value="InterPro"/>
</dbReference>
<protein>
    <recommendedName>
        <fullName evidence="1">Uroporphyrinogen decarboxylase (URO-D) domain-containing protein</fullName>
    </recommendedName>
</protein>
<name>A0A662D9Z9_UNCAE</name>
<dbReference type="EMBL" id="QMQB01000223">
    <property type="protein sequence ID" value="RLE11668.1"/>
    <property type="molecule type" value="Genomic_DNA"/>
</dbReference>
<proteinExistence type="predicted"/>
<feature type="domain" description="Uroporphyrinogen decarboxylase (URO-D)" evidence="1">
    <location>
        <begin position="96"/>
        <end position="364"/>
    </location>
</feature>
<dbReference type="Gene3D" id="3.20.20.210">
    <property type="match status" value="1"/>
</dbReference>
<accession>A0A662D9Z9</accession>
<dbReference type="Pfam" id="PF01208">
    <property type="entry name" value="URO-D"/>
    <property type="match status" value="1"/>
</dbReference>
<reference evidence="2 3" key="1">
    <citation type="submission" date="2018-06" db="EMBL/GenBank/DDBJ databases">
        <title>Extensive metabolic versatility and redundancy in microbially diverse, dynamic hydrothermal sediments.</title>
        <authorList>
            <person name="Dombrowski N."/>
            <person name="Teske A."/>
            <person name="Baker B.J."/>
        </authorList>
    </citation>
    <scope>NUCLEOTIDE SEQUENCE [LARGE SCALE GENOMIC DNA]</scope>
    <source>
        <strain evidence="2">B19_G9</strain>
    </source>
</reference>
<evidence type="ECO:0000259" key="1">
    <source>
        <dbReference type="Pfam" id="PF01208"/>
    </source>
</evidence>